<dbReference type="InterPro" id="IPR036764">
    <property type="entry name" value="Peptidase_Prp_sf"/>
</dbReference>
<proteinExistence type="inferred from homology"/>
<keyword evidence="8" id="KW-1185">Reference proteome</keyword>
<sequence>MQGHAGAGEYGFDIVCSAVSVLSINTINSLEQLLHVKPHIISNEKNGGLLKVTLNENDILNPEVKLLMDSFKLGLTDIEKNYGEYIKIKDR</sequence>
<comment type="similarity">
    <text evidence="5">Belongs to the Prp family.</text>
</comment>
<keyword evidence="3" id="KW-0378">Hydrolase</keyword>
<dbReference type="STRING" id="1423755.FC40_GL000906"/>
<dbReference type="eggNOG" id="COG2868">
    <property type="taxonomic scope" value="Bacteria"/>
</dbReference>
<evidence type="ECO:0000256" key="1">
    <source>
        <dbReference type="ARBA" id="ARBA00022517"/>
    </source>
</evidence>
<evidence type="ECO:0000313" key="8">
    <source>
        <dbReference type="Proteomes" id="UP000051054"/>
    </source>
</evidence>
<accession>A0A0R1WXX2</accession>
<dbReference type="GO" id="GO:0008234">
    <property type="term" value="F:cysteine-type peptidase activity"/>
    <property type="evidence" value="ECO:0007669"/>
    <property type="project" value="UniProtKB-KW"/>
</dbReference>
<evidence type="ECO:0000256" key="2">
    <source>
        <dbReference type="ARBA" id="ARBA00022670"/>
    </source>
</evidence>
<keyword evidence="4" id="KW-0788">Thiol protease</keyword>
<gene>
    <name evidence="7" type="ORF">FC40_GL000906</name>
</gene>
<dbReference type="EMBL" id="AZGD01000090">
    <property type="protein sequence ID" value="KRM19116.1"/>
    <property type="molecule type" value="Genomic_DNA"/>
</dbReference>
<comment type="caution">
    <text evidence="7">The sequence shown here is derived from an EMBL/GenBank/DDBJ whole genome shotgun (WGS) entry which is preliminary data.</text>
</comment>
<dbReference type="Pfam" id="PF04327">
    <property type="entry name" value="Peptidase_Prp"/>
    <property type="match status" value="1"/>
</dbReference>
<keyword evidence="2" id="KW-0645">Protease</keyword>
<evidence type="ECO:0000256" key="6">
    <source>
        <dbReference type="ARBA" id="ARBA00044538"/>
    </source>
</evidence>
<evidence type="ECO:0000256" key="3">
    <source>
        <dbReference type="ARBA" id="ARBA00022801"/>
    </source>
</evidence>
<dbReference type="AlphaFoldDB" id="A0A0R1WXX2"/>
<name>A0A0R1WXX2_9LACO</name>
<keyword evidence="1" id="KW-0690">Ribosome biogenesis</keyword>
<dbReference type="SUPFAM" id="SSF118010">
    <property type="entry name" value="TM1457-like"/>
    <property type="match status" value="1"/>
</dbReference>
<evidence type="ECO:0000256" key="4">
    <source>
        <dbReference type="ARBA" id="ARBA00022807"/>
    </source>
</evidence>
<dbReference type="GO" id="GO:0042254">
    <property type="term" value="P:ribosome biogenesis"/>
    <property type="evidence" value="ECO:0007669"/>
    <property type="project" value="UniProtKB-KW"/>
</dbReference>
<dbReference type="PATRIC" id="fig|1423755.3.peg.961"/>
<dbReference type="Proteomes" id="UP000051054">
    <property type="component" value="Unassembled WGS sequence"/>
</dbReference>
<evidence type="ECO:0000313" key="7">
    <source>
        <dbReference type="EMBL" id="KRM19116.1"/>
    </source>
</evidence>
<dbReference type="Gene3D" id="3.30.70.1490">
    <property type="entry name" value="Cysteine protease Prp"/>
    <property type="match status" value="1"/>
</dbReference>
<dbReference type="CDD" id="cd16332">
    <property type="entry name" value="Prp-like"/>
    <property type="match status" value="1"/>
</dbReference>
<protein>
    <recommendedName>
        <fullName evidence="6">Ribosomal processing cysteine protease Prp</fullName>
    </recommendedName>
</protein>
<evidence type="ECO:0000256" key="5">
    <source>
        <dbReference type="ARBA" id="ARBA00044503"/>
    </source>
</evidence>
<dbReference type="PANTHER" id="PTHR39178:SF1">
    <property type="entry name" value="RIBOSOMAL-PROCESSING CYSTEINE PROTEASE PRP"/>
    <property type="match status" value="1"/>
</dbReference>
<dbReference type="GO" id="GO:0006508">
    <property type="term" value="P:proteolysis"/>
    <property type="evidence" value="ECO:0007669"/>
    <property type="project" value="UniProtKB-KW"/>
</dbReference>
<reference evidence="7 8" key="1">
    <citation type="journal article" date="2015" name="Genome Announc.">
        <title>Expanding the biotechnology potential of lactobacilli through comparative genomics of 213 strains and associated genera.</title>
        <authorList>
            <person name="Sun Z."/>
            <person name="Harris H.M."/>
            <person name="McCann A."/>
            <person name="Guo C."/>
            <person name="Argimon S."/>
            <person name="Zhang W."/>
            <person name="Yang X."/>
            <person name="Jeffery I.B."/>
            <person name="Cooney J.C."/>
            <person name="Kagawa T.F."/>
            <person name="Liu W."/>
            <person name="Song Y."/>
            <person name="Salvetti E."/>
            <person name="Wrobel A."/>
            <person name="Rasinkangas P."/>
            <person name="Parkhill J."/>
            <person name="Rea M.C."/>
            <person name="O'Sullivan O."/>
            <person name="Ritari J."/>
            <person name="Douillard F.P."/>
            <person name="Paul Ross R."/>
            <person name="Yang R."/>
            <person name="Briner A.E."/>
            <person name="Felis G.E."/>
            <person name="de Vos W.M."/>
            <person name="Barrangou R."/>
            <person name="Klaenhammer T.R."/>
            <person name="Caufield P.W."/>
            <person name="Cui Y."/>
            <person name="Zhang H."/>
            <person name="O'Toole P.W."/>
        </authorList>
    </citation>
    <scope>NUCLEOTIDE SEQUENCE [LARGE SCALE GENOMIC DNA]</scope>
    <source>
        <strain evidence="7 8">DSM 18933</strain>
    </source>
</reference>
<dbReference type="PANTHER" id="PTHR39178">
    <property type="entry name" value="HYPOTHETICAL RIBOSOME-ASSOCIATED PROTEIN"/>
    <property type="match status" value="1"/>
</dbReference>
<organism evidence="7 8">
    <name type="scientific">Ligilactobacillus hayakitensis DSM 18933 = JCM 14209</name>
    <dbReference type="NCBI Taxonomy" id="1423755"/>
    <lineage>
        <taxon>Bacteria</taxon>
        <taxon>Bacillati</taxon>
        <taxon>Bacillota</taxon>
        <taxon>Bacilli</taxon>
        <taxon>Lactobacillales</taxon>
        <taxon>Lactobacillaceae</taxon>
        <taxon>Ligilactobacillus</taxon>
    </lineage>
</organism>
<dbReference type="InterPro" id="IPR007422">
    <property type="entry name" value="Peptidase_Prp"/>
</dbReference>